<evidence type="ECO:0000256" key="3">
    <source>
        <dbReference type="RuleBase" id="RU003694"/>
    </source>
</evidence>
<dbReference type="PANTHER" id="PTHR11712">
    <property type="entry name" value="POLYKETIDE SYNTHASE-RELATED"/>
    <property type="match status" value="1"/>
</dbReference>
<dbReference type="PROSITE" id="PS52004">
    <property type="entry name" value="KS3_2"/>
    <property type="match status" value="1"/>
</dbReference>
<dbReference type="InterPro" id="IPR014031">
    <property type="entry name" value="Ketoacyl_synth_C"/>
</dbReference>
<dbReference type="Pfam" id="PF02801">
    <property type="entry name" value="Ketoacyl-synt_C"/>
    <property type="match status" value="1"/>
</dbReference>
<comment type="caution">
    <text evidence="5">The sequence shown here is derived from an EMBL/GenBank/DDBJ whole genome shotgun (WGS) entry which is preliminary data.</text>
</comment>
<dbReference type="PANTHER" id="PTHR11712:SF320">
    <property type="entry name" value="BETA-KETOACYL SYNTHASE"/>
    <property type="match status" value="1"/>
</dbReference>
<dbReference type="RefSeq" id="WP_120334714.1">
    <property type="nucleotide sequence ID" value="NZ_MCAQ01000023.1"/>
</dbReference>
<name>A0A420FQ16_9SPHI</name>
<evidence type="ECO:0000313" key="5">
    <source>
        <dbReference type="EMBL" id="RKF34952.1"/>
    </source>
</evidence>
<reference evidence="5 6" key="1">
    <citation type="submission" date="2016-07" db="EMBL/GenBank/DDBJ databases">
        <title>Genome analysis of Sphingobacterium siyangense T12B17.</title>
        <authorList>
            <person name="Xu D."/>
            <person name="Su Y."/>
            <person name="Zheng S."/>
        </authorList>
    </citation>
    <scope>NUCLEOTIDE SEQUENCE [LARGE SCALE GENOMIC DNA]</scope>
    <source>
        <strain evidence="5 6">T12B17</strain>
    </source>
</reference>
<dbReference type="InterPro" id="IPR016039">
    <property type="entry name" value="Thiolase-like"/>
</dbReference>
<sequence>MKNAIAVTGMGMITAIGNDVAQNYHSLLQKQHGIKPLQHISGKHQHHTLVGEVSLTNEALIEKLGTEVPDYCSRTSLLAAIAAKEAMSQAGITAAADMPIVLGTSVAGMDIFEQHFPHLQQTGTLIQRRDVGDSSAILAKILGSNGYVTAISTACSSAANAIGFGARLLRSGRADRVLVGGSDALSKFTINGFDSLMLLSDQLNRPFDSNRKGLNLGEGAGFLVLESTRSLKNTKKPILGYLNAFSNANDAFHQTSTSDNAEGAYLAMQEALKMAELIPSEIDYINAHGTATENNDRTEATAIQRLFNDTIPPFSSTKSYTGHTLGASAGIEAIYALLAIQHQLAFANLRFENTMEQPALPPLAEHQRMDIRHVLSNSFGFGGNCSSLIFSHA</sequence>
<dbReference type="InterPro" id="IPR014030">
    <property type="entry name" value="Ketoacyl_synth_N"/>
</dbReference>
<comment type="similarity">
    <text evidence="1 3">Belongs to the thiolase-like superfamily. Beta-ketoacyl-ACP synthases family.</text>
</comment>
<dbReference type="InterPro" id="IPR018201">
    <property type="entry name" value="Ketoacyl_synth_AS"/>
</dbReference>
<proteinExistence type="inferred from homology"/>
<evidence type="ECO:0000256" key="2">
    <source>
        <dbReference type="ARBA" id="ARBA00022679"/>
    </source>
</evidence>
<protein>
    <submittedName>
        <fullName evidence="5">Beta-ACP synthase</fullName>
    </submittedName>
</protein>
<accession>A0A420FQ16</accession>
<dbReference type="Gene3D" id="3.40.47.10">
    <property type="match status" value="1"/>
</dbReference>
<evidence type="ECO:0000259" key="4">
    <source>
        <dbReference type="PROSITE" id="PS52004"/>
    </source>
</evidence>
<dbReference type="InterPro" id="IPR000794">
    <property type="entry name" value="Beta-ketoacyl_synthase"/>
</dbReference>
<dbReference type="GO" id="GO:0005829">
    <property type="term" value="C:cytosol"/>
    <property type="evidence" value="ECO:0007669"/>
    <property type="project" value="TreeGrafter"/>
</dbReference>
<dbReference type="EMBL" id="MCAQ01000023">
    <property type="protein sequence ID" value="RKF34952.1"/>
    <property type="molecule type" value="Genomic_DNA"/>
</dbReference>
<evidence type="ECO:0000256" key="1">
    <source>
        <dbReference type="ARBA" id="ARBA00008467"/>
    </source>
</evidence>
<dbReference type="PROSITE" id="PS00606">
    <property type="entry name" value="KS3_1"/>
    <property type="match status" value="1"/>
</dbReference>
<dbReference type="AlphaFoldDB" id="A0A420FQ16"/>
<dbReference type="CDD" id="cd00834">
    <property type="entry name" value="KAS_I_II"/>
    <property type="match status" value="1"/>
</dbReference>
<feature type="domain" description="Ketosynthase family 3 (KS3)" evidence="4">
    <location>
        <begin position="2"/>
        <end position="392"/>
    </location>
</feature>
<gene>
    <name evidence="5" type="ORF">BCY89_08350</name>
</gene>
<keyword evidence="6" id="KW-1185">Reference proteome</keyword>
<evidence type="ECO:0000313" key="6">
    <source>
        <dbReference type="Proteomes" id="UP000286402"/>
    </source>
</evidence>
<organism evidence="5 6">
    <name type="scientific">Sphingobacterium siyangense</name>
    <dbReference type="NCBI Taxonomy" id="459529"/>
    <lineage>
        <taxon>Bacteria</taxon>
        <taxon>Pseudomonadati</taxon>
        <taxon>Bacteroidota</taxon>
        <taxon>Sphingobacteriia</taxon>
        <taxon>Sphingobacteriales</taxon>
        <taxon>Sphingobacteriaceae</taxon>
        <taxon>Sphingobacterium</taxon>
    </lineage>
</organism>
<dbReference type="InterPro" id="IPR020841">
    <property type="entry name" value="PKS_Beta-ketoAc_synthase_dom"/>
</dbReference>
<dbReference type="GO" id="GO:0006633">
    <property type="term" value="P:fatty acid biosynthetic process"/>
    <property type="evidence" value="ECO:0007669"/>
    <property type="project" value="InterPro"/>
</dbReference>
<dbReference type="SMART" id="SM00825">
    <property type="entry name" value="PKS_KS"/>
    <property type="match status" value="1"/>
</dbReference>
<dbReference type="SUPFAM" id="SSF53901">
    <property type="entry name" value="Thiolase-like"/>
    <property type="match status" value="1"/>
</dbReference>
<dbReference type="GO" id="GO:0004315">
    <property type="term" value="F:3-oxoacyl-[acyl-carrier-protein] synthase activity"/>
    <property type="evidence" value="ECO:0007669"/>
    <property type="project" value="InterPro"/>
</dbReference>
<dbReference type="Pfam" id="PF00109">
    <property type="entry name" value="ketoacyl-synt"/>
    <property type="match status" value="1"/>
</dbReference>
<dbReference type="Proteomes" id="UP000286402">
    <property type="component" value="Unassembled WGS sequence"/>
</dbReference>
<keyword evidence="2 3" id="KW-0808">Transferase</keyword>